<dbReference type="InterPro" id="IPR008906">
    <property type="entry name" value="HATC_C_dom"/>
</dbReference>
<reference evidence="3" key="1">
    <citation type="journal article" date="2013" name="Genetics">
        <title>The draft genome and transcriptome of Panagrellus redivivus are shaped by the harsh demands of a free-living lifestyle.</title>
        <authorList>
            <person name="Srinivasan J."/>
            <person name="Dillman A.R."/>
            <person name="Macchietto M.G."/>
            <person name="Heikkinen L."/>
            <person name="Lakso M."/>
            <person name="Fracchia K.M."/>
            <person name="Antoshechkin I."/>
            <person name="Mortazavi A."/>
            <person name="Wong G."/>
            <person name="Sternberg P.W."/>
        </authorList>
    </citation>
    <scope>NUCLEOTIDE SEQUENCE [LARGE SCALE GENOMIC DNA]</scope>
    <source>
        <strain evidence="3">MT8872</strain>
    </source>
</reference>
<dbReference type="InterPro" id="IPR012337">
    <property type="entry name" value="RNaseH-like_sf"/>
</dbReference>
<feature type="compositionally biased region" description="Low complexity" evidence="1">
    <location>
        <begin position="120"/>
        <end position="131"/>
    </location>
</feature>
<feature type="region of interest" description="Disordered" evidence="1">
    <location>
        <begin position="104"/>
        <end position="131"/>
    </location>
</feature>
<sequence length="741" mass="83328">MASSDADEVSVIPSTTKPTEIKTKAQLKSSYPGLHDILSKAPTSWTPSEIDAVERKLKFCSPLLKRNFKEEKNIKRVAYEYDGEELRTNRVLCNQCGKAFHGTGGHINRHYETKHGSKGSNSSPTSNPVSTSLTKKISQSEFQMLTDAMAQLELDGALPFKKFESAPFRKFVHEVMSMGARRQHPPLSTNEFPGRKAVAKSTERLGETRYHVLSAAVKLAMESKTVSIAFDFGHRLDEWLVAMVHYASATGKLVCFPLFFVDWDSELKQDNIEITNVLNRELEKYDLESSSMCAITDQGANVMKAARAFESSIVCMAHILHTVGERTLVPLHNHSIPASAVGELEQANTLLVSCGHVANAIRNSTLRNKVNKLPRESVPTRWLTNVYVLKDICDSMPLIKDACLQNSAVFGRMATKAKLLTRNHEKLIVLEKFYSFFETALTSIQADKTPTLQLVLGIFKYFRDLSDMLVLEDDPLGDKQGEEFAYLRNSLGLGLRDILDSKEDDFLSDMHCLAAMCRPSCRSMTSFNADYRIRAETCLRRLATLFETENTPPTKKHRGLFEYSDSDVPSHNQNLNDKLAAELRLYRGLPQEVSDTELIPFWISQRANLPLLSQVAVKVLAIPASSASAERAFSKLKTVLTDHRRSLHPCTTSSLIQFGNLDSTELCVSERFDRNDFDESCEGWLRDYENPNQFSEPIEGKCREKDFGKVDINRQDYGNEGGDSFDPKDKSYFAVKSLLFD</sequence>
<protein>
    <submittedName>
        <fullName evidence="4">Dimer_Tnp_hAT domain-containing protein</fullName>
    </submittedName>
</protein>
<dbReference type="PANTHER" id="PTHR37432:SF1">
    <property type="entry name" value="HAT C-TERMINAL DIMERISATION DOMAIN-CONTAINING PROTEIN-RELATED"/>
    <property type="match status" value="1"/>
</dbReference>
<feature type="region of interest" description="Disordered" evidence="1">
    <location>
        <begin position="1"/>
        <end position="23"/>
    </location>
</feature>
<dbReference type="Proteomes" id="UP000492821">
    <property type="component" value="Unassembled WGS sequence"/>
</dbReference>
<evidence type="ECO:0000256" key="1">
    <source>
        <dbReference type="SAM" id="MobiDB-lite"/>
    </source>
</evidence>
<keyword evidence="3" id="KW-1185">Reference proteome</keyword>
<name>A0A7E4V261_PANRE</name>
<organism evidence="3 4">
    <name type="scientific">Panagrellus redivivus</name>
    <name type="common">Microworm</name>
    <dbReference type="NCBI Taxonomy" id="6233"/>
    <lineage>
        <taxon>Eukaryota</taxon>
        <taxon>Metazoa</taxon>
        <taxon>Ecdysozoa</taxon>
        <taxon>Nematoda</taxon>
        <taxon>Chromadorea</taxon>
        <taxon>Rhabditida</taxon>
        <taxon>Tylenchina</taxon>
        <taxon>Panagrolaimomorpha</taxon>
        <taxon>Panagrolaimoidea</taxon>
        <taxon>Panagrolaimidae</taxon>
        <taxon>Panagrellus</taxon>
    </lineage>
</organism>
<dbReference type="AlphaFoldDB" id="A0A7E4V261"/>
<dbReference type="Pfam" id="PF05699">
    <property type="entry name" value="Dimer_Tnp_hAT"/>
    <property type="match status" value="1"/>
</dbReference>
<dbReference type="WBParaSite" id="Pan_g15514.t1">
    <property type="protein sequence ID" value="Pan_g15514.t1"/>
    <property type="gene ID" value="Pan_g15514"/>
</dbReference>
<evidence type="ECO:0000259" key="2">
    <source>
        <dbReference type="Pfam" id="PF05699"/>
    </source>
</evidence>
<proteinExistence type="predicted"/>
<dbReference type="SUPFAM" id="SSF53098">
    <property type="entry name" value="Ribonuclease H-like"/>
    <property type="match status" value="1"/>
</dbReference>
<accession>A0A7E4V261</accession>
<evidence type="ECO:0000313" key="3">
    <source>
        <dbReference type="Proteomes" id="UP000492821"/>
    </source>
</evidence>
<dbReference type="PANTHER" id="PTHR37432">
    <property type="entry name" value="PROTEIN CBG21304"/>
    <property type="match status" value="1"/>
</dbReference>
<evidence type="ECO:0000313" key="4">
    <source>
        <dbReference type="WBParaSite" id="Pan_g15514.t1"/>
    </source>
</evidence>
<reference evidence="4" key="2">
    <citation type="submission" date="2020-10" db="UniProtKB">
        <authorList>
            <consortium name="WormBaseParasite"/>
        </authorList>
    </citation>
    <scope>IDENTIFICATION</scope>
</reference>
<dbReference type="GO" id="GO:0046983">
    <property type="term" value="F:protein dimerization activity"/>
    <property type="evidence" value="ECO:0007669"/>
    <property type="project" value="InterPro"/>
</dbReference>
<feature type="domain" description="HAT C-terminal dimerisation" evidence="2">
    <location>
        <begin position="594"/>
        <end position="656"/>
    </location>
</feature>